<keyword evidence="3 9" id="KW-0808">Transferase</keyword>
<dbReference type="GO" id="GO:0032259">
    <property type="term" value="P:methylation"/>
    <property type="evidence" value="ECO:0007669"/>
    <property type="project" value="UniProtKB-KW"/>
</dbReference>
<dbReference type="Pfam" id="PF20465">
    <property type="entry name" value="MmeI_hel"/>
    <property type="match status" value="1"/>
</dbReference>
<dbReference type="Gene3D" id="3.40.50.150">
    <property type="entry name" value="Vaccinia Virus protein VP39"/>
    <property type="match status" value="1"/>
</dbReference>
<organism evidence="9 10">
    <name type="scientific">Edaphosphingomonas fennica</name>
    <dbReference type="NCBI Taxonomy" id="114404"/>
    <lineage>
        <taxon>Bacteria</taxon>
        <taxon>Pseudomonadati</taxon>
        <taxon>Pseudomonadota</taxon>
        <taxon>Alphaproteobacteria</taxon>
        <taxon>Sphingomonadales</taxon>
        <taxon>Rhizorhabdaceae</taxon>
        <taxon>Edaphosphingomonas</taxon>
    </lineage>
</organism>
<reference evidence="9 10" key="1">
    <citation type="submission" date="2017-11" db="EMBL/GenBank/DDBJ databases">
        <title>Sphingomonas oleivorans sp. nov., isolated from oil-contaminated soil.</title>
        <authorList>
            <person name="Wang L."/>
            <person name="Chen L."/>
        </authorList>
    </citation>
    <scope>NUCLEOTIDE SEQUENCE [LARGE SCALE GENOMIC DNA]</scope>
    <source>
        <strain evidence="9 10">K101</strain>
    </source>
</reference>
<evidence type="ECO:0000259" key="6">
    <source>
        <dbReference type="Pfam" id="PF20464"/>
    </source>
</evidence>
<feature type="domain" description="MmeI-like N-terminal" evidence="6">
    <location>
        <begin position="10"/>
        <end position="235"/>
    </location>
</feature>
<evidence type="ECO:0000256" key="3">
    <source>
        <dbReference type="ARBA" id="ARBA00022679"/>
    </source>
</evidence>
<keyword evidence="2 9" id="KW-0489">Methyltransferase</keyword>
<keyword evidence="10" id="KW-1185">Reference proteome</keyword>
<comment type="catalytic activity">
    <reaction evidence="4">
        <text>a 2'-deoxyadenosine in DNA + S-adenosyl-L-methionine = an N(6)-methyl-2'-deoxyadenosine in DNA + S-adenosyl-L-homocysteine + H(+)</text>
        <dbReference type="Rhea" id="RHEA:15197"/>
        <dbReference type="Rhea" id="RHEA-COMP:12418"/>
        <dbReference type="Rhea" id="RHEA-COMP:12419"/>
        <dbReference type="ChEBI" id="CHEBI:15378"/>
        <dbReference type="ChEBI" id="CHEBI:57856"/>
        <dbReference type="ChEBI" id="CHEBI:59789"/>
        <dbReference type="ChEBI" id="CHEBI:90615"/>
        <dbReference type="ChEBI" id="CHEBI:90616"/>
        <dbReference type="EC" id="2.1.1.72"/>
    </reaction>
</comment>
<evidence type="ECO:0000256" key="4">
    <source>
        <dbReference type="ARBA" id="ARBA00047942"/>
    </source>
</evidence>
<evidence type="ECO:0000256" key="5">
    <source>
        <dbReference type="SAM" id="MobiDB-lite"/>
    </source>
</evidence>
<dbReference type="PANTHER" id="PTHR33841:SF1">
    <property type="entry name" value="DNA METHYLTRANSFERASE A"/>
    <property type="match status" value="1"/>
</dbReference>
<dbReference type="Proteomes" id="UP000241206">
    <property type="component" value="Unassembled WGS sequence"/>
</dbReference>
<dbReference type="InterPro" id="IPR029063">
    <property type="entry name" value="SAM-dependent_MTases_sf"/>
</dbReference>
<accession>A0A2T4HNG0</accession>
<evidence type="ECO:0000313" key="9">
    <source>
        <dbReference type="EMBL" id="PTD17318.1"/>
    </source>
</evidence>
<feature type="domain" description="MmeI-like helicase spacer" evidence="7">
    <location>
        <begin position="242"/>
        <end position="314"/>
    </location>
</feature>
<dbReference type="InterPro" id="IPR050953">
    <property type="entry name" value="N4_N6_ade-DNA_methylase"/>
</dbReference>
<dbReference type="PROSITE" id="PS00092">
    <property type="entry name" value="N6_MTASE"/>
    <property type="match status" value="1"/>
</dbReference>
<feature type="domain" description="MmeI-like DNA-methyltransferase" evidence="8">
    <location>
        <begin position="410"/>
        <end position="668"/>
    </location>
</feature>
<dbReference type="InterPro" id="IPR046817">
    <property type="entry name" value="MmeI_N"/>
</dbReference>
<dbReference type="RefSeq" id="WP_107395677.1">
    <property type="nucleotide sequence ID" value="NZ_PHHF01000075.1"/>
</dbReference>
<sequence>MEDGDSTEIFIARWRGGEGGAERANYAMFLVELVDLLELPHPDPAGATHENNDYVFERAVRDADAEGNIRTGRIDLYRRGCFVLEAKQSRWRDQGKEISLPAEKPQSPGFAEPELLGRRSARRDWDVLMRNARDQAERYARALDIEHGWPPFLIVCDVGHCLELYADFSGQGKNYRQFPDRTGFRIYLEDLRDAKVRDLLRAIWLDPQGLDPARRSAAVTRDIAGRLATVSKSLEGRGHQPEKVAHFLMRCLFTMFSEDVGLLDRGSFTEMLADARDNPEAFAPMLEDLWRTMNTGGISPVLRRKVRYFNGNLFANAAAIPLRREEIGELYEAARHLWTEVEPAIFGTLLEQALHRDERRQLGAHYTPRAYVERLVVATVIAPLREEWEALVLGTVERLRLDKPGEAIALVRDFHARLAATRILDPACGTGNFLYVALELMKQLEGEVLETLAALGGQEALALETMSVDPRNFLGLEVNPRAAAIAELVLWLGYLQWHLRNGGGISDPVLQSFGNIRTMDAVLAHDPERPNADRTGTERPNPRRPDWPEADYIIGNPPFIGGKDLRARLPQGYAEALWKAHPHINKSADFVMYWWDRAAALLAARGSRLKRFGFVTTNSVTQEFSRRVMAKRLDGPSPLHLEMAVPDHPWTRATPDSAAVRIAMTVVAPGEGEGVLYEVASEAGLDSDQPRIAFMEARGRIHPDLTVGADVTLTRPLRANAGLSSPGMKLHGAGFIVTPAEGEYLGLGRREGLDRHIRPYRNGRDLTARARGAMVMDFFGLEEGDVRRRFPEAYGHLLRTVKPERDRNNRATYRDNWWAFGEPRRELRPALEGLLRYIATVETAKHRVFQFLDAEILPDNKLLSIALDDAYILGILSSSYHIAWSLRAGGWLGVGNDSVYVKSRVFDPFPFPEADRASRKAIADLAEELDATRKAVLAEHGDLTLTGLYNLRDRIVAGGTLNAAEEGQRIRGRVDIIAELHARLDLAVTAAYGWPATLSDEEVVARLVALNAERAREEQSGRVRWLRPEYQLARSGVEMLAPKPAAVQIEAELAAAAAGKPPFPRDAIGQTAAVLESLRDGRAWSATDLASRYAQGRKAVPRIEATLAALARLGHVAVEQGGYRLRRVA</sequence>
<evidence type="ECO:0000256" key="1">
    <source>
        <dbReference type="ARBA" id="ARBA00011900"/>
    </source>
</evidence>
<evidence type="ECO:0000259" key="8">
    <source>
        <dbReference type="Pfam" id="PF20473"/>
    </source>
</evidence>
<dbReference type="Pfam" id="PF20464">
    <property type="entry name" value="MmeI_N"/>
    <property type="match status" value="1"/>
</dbReference>
<gene>
    <name evidence="9" type="ORF">CV103_17605</name>
</gene>
<dbReference type="PANTHER" id="PTHR33841">
    <property type="entry name" value="DNA METHYLTRANSFERASE YEEA-RELATED"/>
    <property type="match status" value="1"/>
</dbReference>
<evidence type="ECO:0000259" key="7">
    <source>
        <dbReference type="Pfam" id="PF20465"/>
    </source>
</evidence>
<feature type="compositionally biased region" description="Basic and acidic residues" evidence="5">
    <location>
        <begin position="524"/>
        <end position="547"/>
    </location>
</feature>
<name>A0A2T4HNG0_9SPHN</name>
<dbReference type="InterPro" id="IPR002052">
    <property type="entry name" value="DNA_methylase_N6_adenine_CS"/>
</dbReference>
<dbReference type="Pfam" id="PF20473">
    <property type="entry name" value="MmeI_Mtase"/>
    <property type="match status" value="1"/>
</dbReference>
<dbReference type="EC" id="2.1.1.72" evidence="1"/>
<dbReference type="InterPro" id="IPR046819">
    <property type="entry name" value="MmeI_hel"/>
</dbReference>
<evidence type="ECO:0000256" key="2">
    <source>
        <dbReference type="ARBA" id="ARBA00022603"/>
    </source>
</evidence>
<dbReference type="GO" id="GO:0003676">
    <property type="term" value="F:nucleic acid binding"/>
    <property type="evidence" value="ECO:0007669"/>
    <property type="project" value="InterPro"/>
</dbReference>
<dbReference type="AlphaFoldDB" id="A0A2T4HNG0"/>
<dbReference type="InterPro" id="IPR046816">
    <property type="entry name" value="MmeI_Mtase"/>
</dbReference>
<protein>
    <recommendedName>
        <fullName evidence="1">site-specific DNA-methyltransferase (adenine-specific)</fullName>
        <ecNumber evidence="1">2.1.1.72</ecNumber>
    </recommendedName>
</protein>
<comment type="caution">
    <text evidence="9">The sequence shown here is derived from an EMBL/GenBank/DDBJ whole genome shotgun (WGS) entry which is preliminary data.</text>
</comment>
<dbReference type="PRINTS" id="PR00507">
    <property type="entry name" value="N12N6MTFRASE"/>
</dbReference>
<proteinExistence type="predicted"/>
<dbReference type="SUPFAM" id="SSF53335">
    <property type="entry name" value="S-adenosyl-L-methionine-dependent methyltransferases"/>
    <property type="match status" value="1"/>
</dbReference>
<dbReference type="EMBL" id="PHHF01000075">
    <property type="protein sequence ID" value="PTD17318.1"/>
    <property type="molecule type" value="Genomic_DNA"/>
</dbReference>
<dbReference type="GO" id="GO:0009007">
    <property type="term" value="F:site-specific DNA-methyltransferase (adenine-specific) activity"/>
    <property type="evidence" value="ECO:0007669"/>
    <property type="project" value="UniProtKB-EC"/>
</dbReference>
<feature type="region of interest" description="Disordered" evidence="5">
    <location>
        <begin position="524"/>
        <end position="550"/>
    </location>
</feature>
<evidence type="ECO:0000313" key="10">
    <source>
        <dbReference type="Proteomes" id="UP000241206"/>
    </source>
</evidence>